<dbReference type="Proteomes" id="UP000235786">
    <property type="component" value="Unassembled WGS sequence"/>
</dbReference>
<name>A0A2J6SE74_HYAVF</name>
<dbReference type="OrthoDB" id="10335769at2759"/>
<evidence type="ECO:0000313" key="1">
    <source>
        <dbReference type="EMBL" id="PMD49066.1"/>
    </source>
</evidence>
<reference evidence="1 2" key="1">
    <citation type="submission" date="2016-04" db="EMBL/GenBank/DDBJ databases">
        <title>A degradative enzymes factory behind the ericoid mycorrhizal symbiosis.</title>
        <authorList>
            <consortium name="DOE Joint Genome Institute"/>
            <person name="Martino E."/>
            <person name="Morin E."/>
            <person name="Grelet G."/>
            <person name="Kuo A."/>
            <person name="Kohler A."/>
            <person name="Daghino S."/>
            <person name="Barry K."/>
            <person name="Choi C."/>
            <person name="Cichocki N."/>
            <person name="Clum A."/>
            <person name="Copeland A."/>
            <person name="Hainaut M."/>
            <person name="Haridas S."/>
            <person name="Labutti K."/>
            <person name="Lindquist E."/>
            <person name="Lipzen A."/>
            <person name="Khouja H.-R."/>
            <person name="Murat C."/>
            <person name="Ohm R."/>
            <person name="Olson A."/>
            <person name="Spatafora J."/>
            <person name="Veneault-Fourrey C."/>
            <person name="Henrissat B."/>
            <person name="Grigoriev I."/>
            <person name="Martin F."/>
            <person name="Perotto S."/>
        </authorList>
    </citation>
    <scope>NUCLEOTIDE SEQUENCE [LARGE SCALE GENOMIC DNA]</scope>
    <source>
        <strain evidence="1 2">F</strain>
    </source>
</reference>
<gene>
    <name evidence="1" type="ORF">L207DRAFT_522373</name>
</gene>
<accession>A0A2J6SE74</accession>
<protein>
    <recommendedName>
        <fullName evidence="3">ABM domain-containing protein</fullName>
    </recommendedName>
</protein>
<evidence type="ECO:0000313" key="2">
    <source>
        <dbReference type="Proteomes" id="UP000235786"/>
    </source>
</evidence>
<evidence type="ECO:0008006" key="3">
    <source>
        <dbReference type="Google" id="ProtNLM"/>
    </source>
</evidence>
<proteinExistence type="predicted"/>
<organism evidence="1 2">
    <name type="scientific">Hyaloscypha variabilis (strain UAMH 11265 / GT02V1 / F)</name>
    <name type="common">Meliniomyces variabilis</name>
    <dbReference type="NCBI Taxonomy" id="1149755"/>
    <lineage>
        <taxon>Eukaryota</taxon>
        <taxon>Fungi</taxon>
        <taxon>Dikarya</taxon>
        <taxon>Ascomycota</taxon>
        <taxon>Pezizomycotina</taxon>
        <taxon>Leotiomycetes</taxon>
        <taxon>Helotiales</taxon>
        <taxon>Hyaloscyphaceae</taxon>
        <taxon>Hyaloscypha</taxon>
        <taxon>Hyaloscypha variabilis</taxon>
    </lineage>
</organism>
<dbReference type="EMBL" id="KZ613937">
    <property type="protein sequence ID" value="PMD49066.1"/>
    <property type="molecule type" value="Genomic_DNA"/>
</dbReference>
<dbReference type="AlphaFoldDB" id="A0A2J6SE74"/>
<keyword evidence="2" id="KW-1185">Reference proteome</keyword>
<sequence>MSDSEFAEALKKPHPDVPQNTPFTWIVTFTLDNDADYLELISLFTSYRPLALAIGAKEYNVVKSVKGRTIVVYEAYDGPNAAEVHHKVHTNPEFNPAHNRIRRIHVSVEFLTVVCHDVK</sequence>